<dbReference type="GO" id="GO:0016020">
    <property type="term" value="C:membrane"/>
    <property type="evidence" value="ECO:0007669"/>
    <property type="project" value="UniProtKB-SubCell"/>
</dbReference>
<dbReference type="AlphaFoldDB" id="A0A1G1SS05"/>
<protein>
    <submittedName>
        <fullName evidence="3">Epimerase</fullName>
    </submittedName>
</protein>
<keyword evidence="4" id="KW-1185">Reference proteome</keyword>
<comment type="subcellular location">
    <subcellularLocation>
        <location evidence="1">Membrane</location>
    </subcellularLocation>
</comment>
<gene>
    <name evidence="3" type="ORF">BEN47_05520</name>
</gene>
<evidence type="ECO:0000256" key="1">
    <source>
        <dbReference type="ARBA" id="ARBA00004370"/>
    </source>
</evidence>
<dbReference type="Pfam" id="PF01370">
    <property type="entry name" value="Epimerase"/>
    <property type="match status" value="1"/>
</dbReference>
<reference evidence="3 4" key="1">
    <citation type="submission" date="2016-08" db="EMBL/GenBank/DDBJ databases">
        <title>Hymenobacter coccineus sp. nov., Hymenobacter lapidarius sp. nov. and Hymenobacter glacialis sp. nov., isolated from Antarctic soil.</title>
        <authorList>
            <person name="Sedlacek I."/>
            <person name="Kralova S."/>
            <person name="Kyrova K."/>
            <person name="Maslanova I."/>
            <person name="Stankova E."/>
            <person name="Vrbovska V."/>
            <person name="Nemec M."/>
            <person name="Bartak M."/>
            <person name="Svec P."/>
            <person name="Busse H.-J."/>
            <person name="Pantucek R."/>
        </authorList>
    </citation>
    <scope>NUCLEOTIDE SEQUENCE [LARGE SCALE GENOMIC DNA]</scope>
    <source>
        <strain evidence="3 4">CCM 8643</strain>
    </source>
</reference>
<evidence type="ECO:0000259" key="2">
    <source>
        <dbReference type="Pfam" id="PF01370"/>
    </source>
</evidence>
<feature type="domain" description="NAD-dependent epimerase/dehydratase" evidence="2">
    <location>
        <begin position="5"/>
        <end position="105"/>
    </location>
</feature>
<comment type="caution">
    <text evidence="3">The sequence shown here is derived from an EMBL/GenBank/DDBJ whole genome shotgun (WGS) entry which is preliminary data.</text>
</comment>
<dbReference type="OrthoDB" id="9798632at2"/>
<dbReference type="RefSeq" id="WP_070730681.1">
    <property type="nucleotide sequence ID" value="NZ_MDZB01000164.1"/>
</dbReference>
<dbReference type="STRING" id="1908237.BEN47_05520"/>
<name>A0A1G1SS05_9BACT</name>
<dbReference type="InterPro" id="IPR036291">
    <property type="entry name" value="NAD(P)-bd_dom_sf"/>
</dbReference>
<evidence type="ECO:0000313" key="3">
    <source>
        <dbReference type="EMBL" id="OGX81412.1"/>
    </source>
</evidence>
<organism evidence="3 4">
    <name type="scientific">Hymenobacter lapidarius</name>
    <dbReference type="NCBI Taxonomy" id="1908237"/>
    <lineage>
        <taxon>Bacteria</taxon>
        <taxon>Pseudomonadati</taxon>
        <taxon>Bacteroidota</taxon>
        <taxon>Cytophagia</taxon>
        <taxon>Cytophagales</taxon>
        <taxon>Hymenobacteraceae</taxon>
        <taxon>Hymenobacter</taxon>
    </lineage>
</organism>
<dbReference type="PANTHER" id="PTHR14097:SF8">
    <property type="entry name" value="NAD(P)-BINDING DOMAIN-CONTAINING PROTEIN"/>
    <property type="match status" value="1"/>
</dbReference>
<dbReference type="InterPro" id="IPR001509">
    <property type="entry name" value="Epimerase_deHydtase"/>
</dbReference>
<dbReference type="EMBL" id="MDZB01000164">
    <property type="protein sequence ID" value="OGX81412.1"/>
    <property type="molecule type" value="Genomic_DNA"/>
</dbReference>
<dbReference type="Proteomes" id="UP000176294">
    <property type="component" value="Unassembled WGS sequence"/>
</dbReference>
<accession>A0A1G1SS05</accession>
<dbReference type="SUPFAM" id="SSF51735">
    <property type="entry name" value="NAD(P)-binding Rossmann-fold domains"/>
    <property type="match status" value="1"/>
</dbReference>
<sequence length="225" mass="24899">MKIRVIITGATGMVGEGVLLECLRDPNVERILLLGRKPSGYAHPKLRELLHPDFQQLAAVEADLAGYNACFYCAGVSSLGISQAEYERITYDTTLAVAQTLARLNPDMVFCYVTGAGTDGTERGRSHWARTKGRTENALLRLPFRAAYMFRPGFMRATPGQRNVLGLYKFVSWLYPIFRKLTTKYVSTMAEVGVAMLKAVQQGYSKPVLEVRDIVALAADKVSVN</sequence>
<dbReference type="Gene3D" id="3.40.50.720">
    <property type="entry name" value="NAD(P)-binding Rossmann-like Domain"/>
    <property type="match status" value="1"/>
</dbReference>
<dbReference type="PANTHER" id="PTHR14097">
    <property type="entry name" value="OXIDOREDUCTASE HTATIP2"/>
    <property type="match status" value="1"/>
</dbReference>
<evidence type="ECO:0000313" key="4">
    <source>
        <dbReference type="Proteomes" id="UP000176294"/>
    </source>
</evidence>
<proteinExistence type="predicted"/>